<gene>
    <name evidence="2" type="ORF">EVAR_74953_1</name>
</gene>
<keyword evidence="3" id="KW-1185">Reference proteome</keyword>
<dbReference type="Proteomes" id="UP000299102">
    <property type="component" value="Unassembled WGS sequence"/>
</dbReference>
<evidence type="ECO:0000313" key="3">
    <source>
        <dbReference type="Proteomes" id="UP000299102"/>
    </source>
</evidence>
<organism evidence="2 3">
    <name type="scientific">Eumeta variegata</name>
    <name type="common">Bagworm moth</name>
    <name type="synonym">Eumeta japonica</name>
    <dbReference type="NCBI Taxonomy" id="151549"/>
    <lineage>
        <taxon>Eukaryota</taxon>
        <taxon>Metazoa</taxon>
        <taxon>Ecdysozoa</taxon>
        <taxon>Arthropoda</taxon>
        <taxon>Hexapoda</taxon>
        <taxon>Insecta</taxon>
        <taxon>Pterygota</taxon>
        <taxon>Neoptera</taxon>
        <taxon>Endopterygota</taxon>
        <taxon>Lepidoptera</taxon>
        <taxon>Glossata</taxon>
        <taxon>Ditrysia</taxon>
        <taxon>Tineoidea</taxon>
        <taxon>Psychidae</taxon>
        <taxon>Oiketicinae</taxon>
        <taxon>Eumeta</taxon>
    </lineage>
</organism>
<comment type="caution">
    <text evidence="2">The sequence shown here is derived from an EMBL/GenBank/DDBJ whole genome shotgun (WGS) entry which is preliminary data.</text>
</comment>
<reference evidence="2 3" key="1">
    <citation type="journal article" date="2019" name="Commun. Biol.">
        <title>The bagworm genome reveals a unique fibroin gene that provides high tensile strength.</title>
        <authorList>
            <person name="Kono N."/>
            <person name="Nakamura H."/>
            <person name="Ohtoshi R."/>
            <person name="Tomita M."/>
            <person name="Numata K."/>
            <person name="Arakawa K."/>
        </authorList>
    </citation>
    <scope>NUCLEOTIDE SEQUENCE [LARGE SCALE GENOMIC DNA]</scope>
</reference>
<proteinExistence type="predicted"/>
<dbReference type="OrthoDB" id="7512631at2759"/>
<dbReference type="AlphaFoldDB" id="A0A4C1UI95"/>
<evidence type="ECO:0000313" key="2">
    <source>
        <dbReference type="EMBL" id="GBP26191.1"/>
    </source>
</evidence>
<dbReference type="EMBL" id="BGZK01000177">
    <property type="protein sequence ID" value="GBP26191.1"/>
    <property type="molecule type" value="Genomic_DNA"/>
</dbReference>
<evidence type="ECO:0000256" key="1">
    <source>
        <dbReference type="SAM" id="MobiDB-lite"/>
    </source>
</evidence>
<name>A0A4C1UI95_EUMVA</name>
<feature type="region of interest" description="Disordered" evidence="1">
    <location>
        <begin position="1"/>
        <end position="26"/>
    </location>
</feature>
<accession>A0A4C1UI95</accession>
<protein>
    <submittedName>
        <fullName evidence="2">Uncharacterized protein</fullName>
    </submittedName>
</protein>
<sequence>MIADGGGSRLMERKRGLMGESEQPQLSFGWTNHNRKDLLFHACILARTQNCDTNCCDAISCGKASPRVTIPSTTVNRTERILKTRL</sequence>